<dbReference type="SUPFAM" id="SSF81383">
    <property type="entry name" value="F-box domain"/>
    <property type="match status" value="1"/>
</dbReference>
<feature type="domain" description="F-box" evidence="1">
    <location>
        <begin position="1"/>
        <end position="46"/>
    </location>
</feature>
<name>A0AAV9X4S0_9PEZI</name>
<dbReference type="CDD" id="cd09917">
    <property type="entry name" value="F-box_SF"/>
    <property type="match status" value="1"/>
</dbReference>
<gene>
    <name evidence="2" type="ORF">TWF694_002098</name>
</gene>
<dbReference type="Proteomes" id="UP001365542">
    <property type="component" value="Unassembled WGS sequence"/>
</dbReference>
<dbReference type="Gene3D" id="1.20.1280.50">
    <property type="match status" value="1"/>
</dbReference>
<keyword evidence="3" id="KW-1185">Reference proteome</keyword>
<evidence type="ECO:0000259" key="1">
    <source>
        <dbReference type="PROSITE" id="PS50181"/>
    </source>
</evidence>
<evidence type="ECO:0000313" key="2">
    <source>
        <dbReference type="EMBL" id="KAK6535643.1"/>
    </source>
</evidence>
<dbReference type="EMBL" id="JAVHJO010000010">
    <property type="protein sequence ID" value="KAK6535643.1"/>
    <property type="molecule type" value="Genomic_DNA"/>
</dbReference>
<organism evidence="2 3">
    <name type="scientific">Orbilia ellipsospora</name>
    <dbReference type="NCBI Taxonomy" id="2528407"/>
    <lineage>
        <taxon>Eukaryota</taxon>
        <taxon>Fungi</taxon>
        <taxon>Dikarya</taxon>
        <taxon>Ascomycota</taxon>
        <taxon>Pezizomycotina</taxon>
        <taxon>Orbiliomycetes</taxon>
        <taxon>Orbiliales</taxon>
        <taxon>Orbiliaceae</taxon>
        <taxon>Orbilia</taxon>
    </lineage>
</organism>
<dbReference type="InterPro" id="IPR001810">
    <property type="entry name" value="F-box_dom"/>
</dbReference>
<evidence type="ECO:0000313" key="3">
    <source>
        <dbReference type="Proteomes" id="UP001365542"/>
    </source>
</evidence>
<proteinExistence type="predicted"/>
<accession>A0AAV9X4S0</accession>
<dbReference type="SMART" id="SM00256">
    <property type="entry name" value="FBOX"/>
    <property type="match status" value="1"/>
</dbReference>
<dbReference type="AlphaFoldDB" id="A0AAV9X4S0"/>
<protein>
    <recommendedName>
        <fullName evidence="1">F-box domain-containing protein</fullName>
    </recommendedName>
</protein>
<dbReference type="PROSITE" id="PS50181">
    <property type="entry name" value="FBOX"/>
    <property type="match status" value="1"/>
</dbReference>
<sequence length="346" mass="40097">MGYENLPLEIECKILNDIDWTETVSCTQVCRRWRDYLSRFKAYNGRYVPGIHPPEAESRHIKRFKSRSESHTLHDFRIAMSEVTVSIAADEAEVDGNIGIIPQSSILGRTSSILLHRFVDESRHSFGFFMKVDSDSLSSPLRSSVIPQGFFLIGDQKLYLEANSLGARKGCLMLPEKLIENDNSSESSIDSEDEQPDLSFNKDGRFALQLNARWQWNEKVFNSPMCETEILYGRGFEIFKRVRRNFPHYPQQSDGKYLRRLSEPDLETDRPITIRRLVDVITRSVNTIKKLEPEVKAHGGVFFVKFNGVRIQEYMKYIPHGFWDFHTGGRIELEIYEDVKWKIAGM</sequence>
<dbReference type="InterPro" id="IPR036047">
    <property type="entry name" value="F-box-like_dom_sf"/>
</dbReference>
<reference evidence="2 3" key="1">
    <citation type="submission" date="2019-10" db="EMBL/GenBank/DDBJ databases">
        <authorList>
            <person name="Palmer J.M."/>
        </authorList>
    </citation>
    <scope>NUCLEOTIDE SEQUENCE [LARGE SCALE GENOMIC DNA]</scope>
    <source>
        <strain evidence="2 3">TWF694</strain>
    </source>
</reference>
<comment type="caution">
    <text evidence="2">The sequence shown here is derived from an EMBL/GenBank/DDBJ whole genome shotgun (WGS) entry which is preliminary data.</text>
</comment>